<name>A0A255GL73_9ACTN</name>
<evidence type="ECO:0000259" key="2">
    <source>
        <dbReference type="Pfam" id="PF22725"/>
    </source>
</evidence>
<dbReference type="RefSeq" id="WP_094365475.1">
    <property type="nucleotide sequence ID" value="NZ_NMVQ01000047.1"/>
</dbReference>
<dbReference type="InterPro" id="IPR051450">
    <property type="entry name" value="Gfo/Idh/MocA_Oxidoreductases"/>
</dbReference>
<dbReference type="OrthoDB" id="179913at2"/>
<dbReference type="SUPFAM" id="SSF51735">
    <property type="entry name" value="NAD(P)-binding Rossmann-fold domains"/>
    <property type="match status" value="1"/>
</dbReference>
<dbReference type="InterPro" id="IPR036291">
    <property type="entry name" value="NAD(P)-bd_dom_sf"/>
</dbReference>
<evidence type="ECO:0000313" key="3">
    <source>
        <dbReference type="EMBL" id="OYO16588.1"/>
    </source>
</evidence>
<dbReference type="InterPro" id="IPR000683">
    <property type="entry name" value="Gfo/Idh/MocA-like_OxRdtase_N"/>
</dbReference>
<dbReference type="Proteomes" id="UP000216311">
    <property type="component" value="Unassembled WGS sequence"/>
</dbReference>
<sequence>MSVSTHQAPAAVRIAVAGAGLIGRRHIEEIQAYAGTELCGIADPSPQAADLAAALGVPVHRSVPELLAEQRPDGVVVATPNLCHHADAVAVIDAGIPVLVEKPLAVTVTEAADLVTRAEAAGVALLTGHHRTHSAVMAAAREVIASGRLGRLVAVQGNACFHKPDAYFDVGDGWRRRPGGGPIQLNLIHDVDNLRQLLGPITEVQASVANAARGFAVEDTAAVLLRFANGALGTFLLSDVAASARSWEQTAGENLSYERHQDEDAYVVMGTRGSLAIPTMRLKFFPGEASWTEPLRTEQLQVAARDPLAAQISHFAAVIRGAEKPLCDGRAGLAAVAVVTAILTASRTGSTVPVHIP</sequence>
<proteinExistence type="predicted"/>
<feature type="domain" description="GFO/IDH/MocA-like oxidoreductase" evidence="2">
    <location>
        <begin position="138"/>
        <end position="275"/>
    </location>
</feature>
<dbReference type="AlphaFoldDB" id="A0A255GL73"/>
<dbReference type="GO" id="GO:0000166">
    <property type="term" value="F:nucleotide binding"/>
    <property type="evidence" value="ECO:0007669"/>
    <property type="project" value="InterPro"/>
</dbReference>
<accession>A0A255GL73</accession>
<protein>
    <submittedName>
        <fullName evidence="3">Oxidoreductase</fullName>
    </submittedName>
</protein>
<comment type="caution">
    <text evidence="3">The sequence shown here is derived from an EMBL/GenBank/DDBJ whole genome shotgun (WGS) entry which is preliminary data.</text>
</comment>
<keyword evidence="4" id="KW-1185">Reference proteome</keyword>
<feature type="domain" description="Gfo/Idh/MocA-like oxidoreductase N-terminal" evidence="1">
    <location>
        <begin position="12"/>
        <end position="129"/>
    </location>
</feature>
<dbReference type="EMBL" id="NMVQ01000047">
    <property type="protein sequence ID" value="OYO16588.1"/>
    <property type="molecule type" value="Genomic_DNA"/>
</dbReference>
<reference evidence="3 4" key="1">
    <citation type="submission" date="2017-07" db="EMBL/GenBank/DDBJ databases">
        <title>Draft whole genome sequences of clinical Proprionibacteriaceae strains.</title>
        <authorList>
            <person name="Bernier A.-M."/>
            <person name="Bernard K."/>
            <person name="Domingo M.-C."/>
        </authorList>
    </citation>
    <scope>NUCLEOTIDE SEQUENCE [LARGE SCALE GENOMIC DNA]</scope>
    <source>
        <strain evidence="3 4">NML 130396</strain>
    </source>
</reference>
<dbReference type="PANTHER" id="PTHR43377">
    <property type="entry name" value="BILIVERDIN REDUCTASE A"/>
    <property type="match status" value="1"/>
</dbReference>
<gene>
    <name evidence="3" type="ORF">CGZ93_17660</name>
</gene>
<dbReference type="Pfam" id="PF01408">
    <property type="entry name" value="GFO_IDH_MocA"/>
    <property type="match status" value="1"/>
</dbReference>
<dbReference type="PANTHER" id="PTHR43377:SF8">
    <property type="entry name" value="BLR3664 PROTEIN"/>
    <property type="match status" value="1"/>
</dbReference>
<evidence type="ECO:0000259" key="1">
    <source>
        <dbReference type="Pfam" id="PF01408"/>
    </source>
</evidence>
<dbReference type="SUPFAM" id="SSF55347">
    <property type="entry name" value="Glyceraldehyde-3-phosphate dehydrogenase-like, C-terminal domain"/>
    <property type="match status" value="1"/>
</dbReference>
<organism evidence="3 4">
    <name type="scientific">Enemella dayhoffiae</name>
    <dbReference type="NCBI Taxonomy" id="2016507"/>
    <lineage>
        <taxon>Bacteria</taxon>
        <taxon>Bacillati</taxon>
        <taxon>Actinomycetota</taxon>
        <taxon>Actinomycetes</taxon>
        <taxon>Propionibacteriales</taxon>
        <taxon>Propionibacteriaceae</taxon>
        <taxon>Enemella</taxon>
    </lineage>
</organism>
<evidence type="ECO:0000313" key="4">
    <source>
        <dbReference type="Proteomes" id="UP000216311"/>
    </source>
</evidence>
<dbReference type="Pfam" id="PF22725">
    <property type="entry name" value="GFO_IDH_MocA_C3"/>
    <property type="match status" value="1"/>
</dbReference>
<dbReference type="InterPro" id="IPR055170">
    <property type="entry name" value="GFO_IDH_MocA-like_dom"/>
</dbReference>
<dbReference type="Gene3D" id="3.40.50.720">
    <property type="entry name" value="NAD(P)-binding Rossmann-like Domain"/>
    <property type="match status" value="1"/>
</dbReference>
<dbReference type="Gene3D" id="3.30.360.10">
    <property type="entry name" value="Dihydrodipicolinate Reductase, domain 2"/>
    <property type="match status" value="1"/>
</dbReference>